<dbReference type="EMBL" id="CAJVPV010000932">
    <property type="protein sequence ID" value="CAG8479935.1"/>
    <property type="molecule type" value="Genomic_DNA"/>
</dbReference>
<keyword evidence="2" id="KW-1185">Reference proteome</keyword>
<sequence>MNIPIVANDLGNTLRIHDKISLSDISSEITGFPGNFTSGKSINIFNDAYSTTSSAMSHNLTYCLSFTGEKMMQFKHENFHFSNRKQAIPLNNMFKTNSLFRLTVRSCEDNFNLINIRMDSRVLKFSMTCFVTCQGLKGGLVPRGLRNITEVTKFIDSDRGKNFPLLSFDTVENMKLIIIDYEHSHFNFNVPEGLALRFKKLQESNVLFGLYHNEVSDQLLKQVLENVVSRIIVKTLDAYLENDSLIYTQFTNFTDNLGLNSAEEARKSILEMLVKDRIRDFERNIRNFLVSFFEGSIYLQKEENSTESSAYDIFLQHSEMGNNLIIRSTLNHERDRVWALDLASIHADYI</sequence>
<dbReference type="AlphaFoldDB" id="A0A9N8WAJ1"/>
<name>A0A9N8WAJ1_9GLOM</name>
<reference evidence="1" key="1">
    <citation type="submission" date="2021-06" db="EMBL/GenBank/DDBJ databases">
        <authorList>
            <person name="Kallberg Y."/>
            <person name="Tangrot J."/>
            <person name="Rosling A."/>
        </authorList>
    </citation>
    <scope>NUCLEOTIDE SEQUENCE</scope>
    <source>
        <strain evidence="1">CL551</strain>
    </source>
</reference>
<comment type="caution">
    <text evidence="1">The sequence shown here is derived from an EMBL/GenBank/DDBJ whole genome shotgun (WGS) entry which is preliminary data.</text>
</comment>
<dbReference type="Proteomes" id="UP000789342">
    <property type="component" value="Unassembled WGS sequence"/>
</dbReference>
<evidence type="ECO:0000313" key="2">
    <source>
        <dbReference type="Proteomes" id="UP000789342"/>
    </source>
</evidence>
<evidence type="ECO:0000313" key="1">
    <source>
        <dbReference type="EMBL" id="CAG8479935.1"/>
    </source>
</evidence>
<gene>
    <name evidence="1" type="ORF">AMORRO_LOCUS2258</name>
</gene>
<accession>A0A9N8WAJ1</accession>
<organism evidence="1 2">
    <name type="scientific">Acaulospora morrowiae</name>
    <dbReference type="NCBI Taxonomy" id="94023"/>
    <lineage>
        <taxon>Eukaryota</taxon>
        <taxon>Fungi</taxon>
        <taxon>Fungi incertae sedis</taxon>
        <taxon>Mucoromycota</taxon>
        <taxon>Glomeromycotina</taxon>
        <taxon>Glomeromycetes</taxon>
        <taxon>Diversisporales</taxon>
        <taxon>Acaulosporaceae</taxon>
        <taxon>Acaulospora</taxon>
    </lineage>
</organism>
<proteinExistence type="predicted"/>
<protein>
    <submittedName>
        <fullName evidence="1">15568_t:CDS:1</fullName>
    </submittedName>
</protein>